<dbReference type="EMBL" id="NHTK01000806">
    <property type="protein sequence ID" value="PPR05466.1"/>
    <property type="molecule type" value="Genomic_DNA"/>
</dbReference>
<dbReference type="InParanoid" id="A0A409YR42"/>
<dbReference type="AlphaFoldDB" id="A0A409YR42"/>
<protein>
    <submittedName>
        <fullName evidence="2">Uncharacterized protein</fullName>
    </submittedName>
</protein>
<evidence type="ECO:0000313" key="3">
    <source>
        <dbReference type="Proteomes" id="UP000284842"/>
    </source>
</evidence>
<comment type="caution">
    <text evidence="2">The sequence shown here is derived from an EMBL/GenBank/DDBJ whole genome shotgun (WGS) entry which is preliminary data.</text>
</comment>
<keyword evidence="3" id="KW-1185">Reference proteome</keyword>
<name>A0A409YR42_9AGAR</name>
<feature type="region of interest" description="Disordered" evidence="1">
    <location>
        <begin position="85"/>
        <end position="167"/>
    </location>
</feature>
<proteinExistence type="predicted"/>
<reference evidence="2 3" key="1">
    <citation type="journal article" date="2018" name="Evol. Lett.">
        <title>Horizontal gene cluster transfer increased hallucinogenic mushroom diversity.</title>
        <authorList>
            <person name="Reynolds H.T."/>
            <person name="Vijayakumar V."/>
            <person name="Gluck-Thaler E."/>
            <person name="Korotkin H.B."/>
            <person name="Matheny P.B."/>
            <person name="Slot J.C."/>
        </authorList>
    </citation>
    <scope>NUCLEOTIDE SEQUENCE [LARGE SCALE GENOMIC DNA]</scope>
    <source>
        <strain evidence="2 3">2629</strain>
    </source>
</reference>
<gene>
    <name evidence="2" type="ORF">CVT24_008235</name>
</gene>
<dbReference type="OrthoDB" id="2972209at2759"/>
<feature type="region of interest" description="Disordered" evidence="1">
    <location>
        <begin position="1"/>
        <end position="45"/>
    </location>
</feature>
<evidence type="ECO:0000313" key="2">
    <source>
        <dbReference type="EMBL" id="PPR05466.1"/>
    </source>
</evidence>
<dbReference type="Proteomes" id="UP000284842">
    <property type="component" value="Unassembled WGS sequence"/>
</dbReference>
<sequence length="167" mass="18724">MSISASPKYIPVHRRTPSNGSTVASSSRPSSPVNVELTSNKEVPSATPGVYSFAALLALRPNADETIKEKMREACPEVLMNRRMKKSIQYLSSHPQARSHAHHDKQHQRPEAQPQSTPTNAVATATRQQRSLPRRNRPGRGPERRRSMLQDTWQGMRVTARQPLMVL</sequence>
<evidence type="ECO:0000256" key="1">
    <source>
        <dbReference type="SAM" id="MobiDB-lite"/>
    </source>
</evidence>
<feature type="compositionally biased region" description="Polar residues" evidence="1">
    <location>
        <begin position="113"/>
        <end position="131"/>
    </location>
</feature>
<organism evidence="2 3">
    <name type="scientific">Panaeolus cyanescens</name>
    <dbReference type="NCBI Taxonomy" id="181874"/>
    <lineage>
        <taxon>Eukaryota</taxon>
        <taxon>Fungi</taxon>
        <taxon>Dikarya</taxon>
        <taxon>Basidiomycota</taxon>
        <taxon>Agaricomycotina</taxon>
        <taxon>Agaricomycetes</taxon>
        <taxon>Agaricomycetidae</taxon>
        <taxon>Agaricales</taxon>
        <taxon>Agaricineae</taxon>
        <taxon>Galeropsidaceae</taxon>
        <taxon>Panaeolus</taxon>
    </lineage>
</organism>
<feature type="compositionally biased region" description="Basic residues" evidence="1">
    <location>
        <begin position="97"/>
        <end position="106"/>
    </location>
</feature>
<accession>A0A409YR42</accession>